<evidence type="ECO:0000256" key="19">
    <source>
        <dbReference type="ARBA" id="ARBA00045422"/>
    </source>
</evidence>
<dbReference type="EC" id="1.3.8.9" evidence="17"/>
<dbReference type="InterPro" id="IPR009075">
    <property type="entry name" value="AcylCo_DH/oxidase_C"/>
</dbReference>
<evidence type="ECO:0000256" key="9">
    <source>
        <dbReference type="ARBA" id="ARBA00022827"/>
    </source>
</evidence>
<dbReference type="GeneTree" id="ENSGT00940000158535"/>
<keyword evidence="14" id="KW-0443">Lipid metabolism</keyword>
<evidence type="ECO:0000256" key="18">
    <source>
        <dbReference type="ARBA" id="ARBA00040902"/>
    </source>
</evidence>
<comment type="catalytic activity">
    <reaction evidence="26">
        <text>eicosanoyl-CoA + oxidized [electron-transfer flavoprotein] + H(+) = (2E)-eicosenoyl-CoA + reduced [electron-transfer flavoprotein]</text>
        <dbReference type="Rhea" id="RHEA:47236"/>
        <dbReference type="Rhea" id="RHEA-COMP:10685"/>
        <dbReference type="Rhea" id="RHEA-COMP:10686"/>
        <dbReference type="ChEBI" id="CHEBI:15378"/>
        <dbReference type="ChEBI" id="CHEBI:57380"/>
        <dbReference type="ChEBI" id="CHEBI:57692"/>
        <dbReference type="ChEBI" id="CHEBI:58307"/>
        <dbReference type="ChEBI" id="CHEBI:74691"/>
    </reaction>
    <physiologicalReaction direction="left-to-right" evidence="26">
        <dbReference type="Rhea" id="RHEA:47237"/>
    </physiologicalReaction>
</comment>
<comment type="catalytic activity">
    <reaction evidence="25">
        <text>a very-long-chain 2,3-saturated fatty acyl-CoA + oxidized [electron-transfer flavoprotein] + H(+) = a very-long-chain (2E)-enoyl-CoA + reduced [electron-transfer flavoprotein]</text>
        <dbReference type="Rhea" id="RHEA:19181"/>
        <dbReference type="Rhea" id="RHEA-COMP:10685"/>
        <dbReference type="Rhea" id="RHEA-COMP:10686"/>
        <dbReference type="ChEBI" id="CHEBI:15378"/>
        <dbReference type="ChEBI" id="CHEBI:57692"/>
        <dbReference type="ChEBI" id="CHEBI:58307"/>
        <dbReference type="ChEBI" id="CHEBI:83724"/>
        <dbReference type="ChEBI" id="CHEBI:83728"/>
        <dbReference type="EC" id="1.3.8.9"/>
    </reaction>
    <physiologicalReaction direction="left-to-right" evidence="25">
        <dbReference type="Rhea" id="RHEA:19182"/>
    </physiologicalReaction>
</comment>
<comment type="pathway">
    <text evidence="3">Lipid metabolism; mitochondrial fatty acid beta-oxidation.</text>
</comment>
<evidence type="ECO:0000256" key="27">
    <source>
        <dbReference type="ARBA" id="ARBA00049224"/>
    </source>
</evidence>
<dbReference type="Pfam" id="PF02771">
    <property type="entry name" value="Acyl-CoA_dh_N"/>
    <property type="match status" value="1"/>
</dbReference>
<keyword evidence="6" id="KW-0285">Flavoprotein</keyword>
<evidence type="ECO:0000256" key="2">
    <source>
        <dbReference type="ARBA" id="ARBA00004637"/>
    </source>
</evidence>
<dbReference type="InterPro" id="IPR009100">
    <property type="entry name" value="AcylCoA_DH/oxidase_NM_dom_sf"/>
</dbReference>
<evidence type="ECO:0000256" key="22">
    <source>
        <dbReference type="ARBA" id="ARBA00047916"/>
    </source>
</evidence>
<dbReference type="PANTHER" id="PTHR43884:SF11">
    <property type="entry name" value="VERY LONG-CHAIN SPECIFIC ACYL-COA DEHYDROGENASE, MITOCHONDRIAL"/>
    <property type="match status" value="1"/>
</dbReference>
<dbReference type="Proteomes" id="UP000694387">
    <property type="component" value="Chromosome 13"/>
</dbReference>
<dbReference type="SUPFAM" id="SSF56645">
    <property type="entry name" value="Acyl-CoA dehydrogenase NM domain-like"/>
    <property type="match status" value="1"/>
</dbReference>
<feature type="compositionally biased region" description="Low complexity" evidence="28">
    <location>
        <begin position="11"/>
        <end position="29"/>
    </location>
</feature>
<dbReference type="GO" id="GO:0000062">
    <property type="term" value="F:fatty-acyl-CoA binding"/>
    <property type="evidence" value="ECO:0007669"/>
    <property type="project" value="TreeGrafter"/>
</dbReference>
<dbReference type="InterPro" id="IPR006089">
    <property type="entry name" value="Acyl-CoA_DH_CS"/>
</dbReference>
<keyword evidence="16" id="KW-0472">Membrane</keyword>
<comment type="subcellular location">
    <subcellularLocation>
        <location evidence="2">Mitochondrion inner membrane</location>
        <topology evidence="2">Peripheral membrane protein</topology>
    </subcellularLocation>
</comment>
<evidence type="ECO:0000256" key="11">
    <source>
        <dbReference type="ARBA" id="ARBA00022946"/>
    </source>
</evidence>
<evidence type="ECO:0000259" key="31">
    <source>
        <dbReference type="Pfam" id="PF02771"/>
    </source>
</evidence>
<evidence type="ECO:0000313" key="33">
    <source>
        <dbReference type="Ensembl" id="ENSEASP00005027347.2"/>
    </source>
</evidence>
<dbReference type="Gene3D" id="2.40.110.10">
    <property type="entry name" value="Butyryl-CoA Dehydrogenase, subunit A, domain 2"/>
    <property type="match status" value="1"/>
</dbReference>
<keyword evidence="15" id="KW-0496">Mitochondrion</keyword>
<evidence type="ECO:0000256" key="14">
    <source>
        <dbReference type="ARBA" id="ARBA00023098"/>
    </source>
</evidence>
<feature type="domain" description="Acyl-CoA dehydrogenase/oxidase N-terminal" evidence="31">
    <location>
        <begin position="104"/>
        <end position="209"/>
    </location>
</feature>
<dbReference type="FunFam" id="1.10.540.10:FF:000001">
    <property type="entry name" value="Very long-chain-specific acyl-CoA dehydrogenase, mitochondrial"/>
    <property type="match status" value="1"/>
</dbReference>
<dbReference type="GO" id="GO:0050660">
    <property type="term" value="F:flavin adenine dinucleotide binding"/>
    <property type="evidence" value="ECO:0007669"/>
    <property type="project" value="InterPro"/>
</dbReference>
<dbReference type="PROSITE" id="PS00072">
    <property type="entry name" value="ACYL_COA_DH_1"/>
    <property type="match status" value="1"/>
</dbReference>
<dbReference type="Pfam" id="PF02770">
    <property type="entry name" value="Acyl-CoA_dh_M"/>
    <property type="match status" value="1"/>
</dbReference>
<evidence type="ECO:0000256" key="7">
    <source>
        <dbReference type="ARBA" id="ARBA00022792"/>
    </source>
</evidence>
<dbReference type="AlphaFoldDB" id="A0A8C4MQK4"/>
<dbReference type="Pfam" id="PF21343">
    <property type="entry name" value="ACAD9-ACADV_C"/>
    <property type="match status" value="1"/>
</dbReference>
<keyword evidence="11" id="KW-0809">Transit peptide</keyword>
<evidence type="ECO:0000256" key="8">
    <source>
        <dbReference type="ARBA" id="ARBA00022799"/>
    </source>
</evidence>
<feature type="region of interest" description="Disordered" evidence="28">
    <location>
        <begin position="1"/>
        <end position="68"/>
    </location>
</feature>
<dbReference type="PANTHER" id="PTHR43884">
    <property type="entry name" value="ACYL-COA DEHYDROGENASE"/>
    <property type="match status" value="1"/>
</dbReference>
<evidence type="ECO:0000256" key="24">
    <source>
        <dbReference type="ARBA" id="ARBA00049038"/>
    </source>
</evidence>
<evidence type="ECO:0000256" key="26">
    <source>
        <dbReference type="ARBA" id="ARBA00049140"/>
    </source>
</evidence>
<keyword evidence="10" id="KW-0276">Fatty acid metabolism</keyword>
<evidence type="ECO:0000259" key="29">
    <source>
        <dbReference type="Pfam" id="PF00441"/>
    </source>
</evidence>
<keyword evidence="5" id="KW-0597">Phosphoprotein</keyword>
<dbReference type="Gene3D" id="1.10.540.10">
    <property type="entry name" value="Acyl-CoA dehydrogenase/oxidase, N-terminal domain"/>
    <property type="match status" value="1"/>
</dbReference>
<feature type="compositionally biased region" description="Low complexity" evidence="28">
    <location>
        <begin position="54"/>
        <end position="68"/>
    </location>
</feature>
<feature type="domain" description="Acyl-CoA dehydrogenase/oxidase C-terminal" evidence="29">
    <location>
        <begin position="473"/>
        <end position="532"/>
    </location>
</feature>
<dbReference type="GO" id="GO:0017099">
    <property type="term" value="F:very-long-chain fatty acyl-CoA dehydrogenase activity"/>
    <property type="evidence" value="ECO:0007669"/>
    <property type="project" value="UniProtKB-EC"/>
</dbReference>
<dbReference type="InterPro" id="IPR013786">
    <property type="entry name" value="AcylCoA_DH/ox_N"/>
</dbReference>
<evidence type="ECO:0000256" key="28">
    <source>
        <dbReference type="SAM" id="MobiDB-lite"/>
    </source>
</evidence>
<comment type="similarity">
    <text evidence="4">Belongs to the acyl-CoA dehydrogenase family.</text>
</comment>
<dbReference type="SUPFAM" id="SSF47203">
    <property type="entry name" value="Acyl-CoA dehydrogenase C-terminal domain-like"/>
    <property type="match status" value="1"/>
</dbReference>
<comment type="subunit">
    <text evidence="20">Homodimer. Homodimerizes after import into the mitochondrion.</text>
</comment>
<feature type="region of interest" description="Disordered" evidence="28">
    <location>
        <begin position="381"/>
        <end position="404"/>
    </location>
</feature>
<comment type="function">
    <text evidence="19">Very long-chain specific acyl-CoA dehydrogenase is one of the acyl-CoA dehydrogenases that catalyze the first step of mitochondrial fatty acid beta-oxidation, an aerobic process breaking down fatty acids into acetyl-CoA and allowing the production of energy from fats. The first step of fatty acid beta-oxidation consists in the removal of one hydrogen from C-2 and C-3 of the straight-chain fatty acyl-CoA thioester, resulting in the formation of trans-2-enoyl-CoA. Among the different mitochondrial acyl-CoA dehydrogenases, very long-chain specific acyl-CoA dehydrogenase acts specifically on acyl-CoAs with saturated 12 to 24 carbons long primary chains.</text>
</comment>
<dbReference type="GO" id="GO:0005743">
    <property type="term" value="C:mitochondrial inner membrane"/>
    <property type="evidence" value="ECO:0007669"/>
    <property type="project" value="UniProtKB-SubCell"/>
</dbReference>
<evidence type="ECO:0000256" key="3">
    <source>
        <dbReference type="ARBA" id="ARBA00005198"/>
    </source>
</evidence>
<dbReference type="CDD" id="cd01161">
    <property type="entry name" value="VLCAD"/>
    <property type="match status" value="1"/>
</dbReference>
<evidence type="ECO:0000256" key="20">
    <source>
        <dbReference type="ARBA" id="ARBA00046812"/>
    </source>
</evidence>
<evidence type="ECO:0000256" key="6">
    <source>
        <dbReference type="ARBA" id="ARBA00022630"/>
    </source>
</evidence>
<comment type="catalytic activity">
    <reaction evidence="21">
        <text>dodecanoyl-CoA + oxidized [electron-transfer flavoprotein] + H(+) = (2E)-dodecenoyl-CoA + reduced [electron-transfer flavoprotein]</text>
        <dbReference type="Rhea" id="RHEA:47296"/>
        <dbReference type="Rhea" id="RHEA-COMP:10685"/>
        <dbReference type="Rhea" id="RHEA-COMP:10686"/>
        <dbReference type="ChEBI" id="CHEBI:15378"/>
        <dbReference type="ChEBI" id="CHEBI:57330"/>
        <dbReference type="ChEBI" id="CHEBI:57375"/>
        <dbReference type="ChEBI" id="CHEBI:57692"/>
        <dbReference type="ChEBI" id="CHEBI:58307"/>
    </reaction>
    <physiologicalReaction direction="left-to-right" evidence="21">
        <dbReference type="Rhea" id="RHEA:47297"/>
    </physiologicalReaction>
</comment>
<dbReference type="InterPro" id="IPR036250">
    <property type="entry name" value="AcylCo_DH-like_C"/>
</dbReference>
<evidence type="ECO:0000256" key="12">
    <source>
        <dbReference type="ARBA" id="ARBA00022990"/>
    </source>
</evidence>
<dbReference type="PROSITE" id="PS00073">
    <property type="entry name" value="ACYL_COA_DH_2"/>
    <property type="match status" value="1"/>
</dbReference>
<evidence type="ECO:0000256" key="1">
    <source>
        <dbReference type="ARBA" id="ARBA00001974"/>
    </source>
</evidence>
<comment type="catalytic activity">
    <reaction evidence="27">
        <text>octadecanoyl-CoA + oxidized [electron-transfer flavoprotein] + H(+) = (2E)-octadecenoyl-CoA + reduced [electron-transfer flavoprotein]</text>
        <dbReference type="Rhea" id="RHEA:47240"/>
        <dbReference type="Rhea" id="RHEA-COMP:10685"/>
        <dbReference type="Rhea" id="RHEA-COMP:10686"/>
        <dbReference type="ChEBI" id="CHEBI:15378"/>
        <dbReference type="ChEBI" id="CHEBI:57394"/>
        <dbReference type="ChEBI" id="CHEBI:57692"/>
        <dbReference type="ChEBI" id="CHEBI:58307"/>
        <dbReference type="ChEBI" id="CHEBI:71412"/>
    </reaction>
    <physiologicalReaction direction="left-to-right" evidence="27">
        <dbReference type="Rhea" id="RHEA:47241"/>
    </physiologicalReaction>
</comment>
<dbReference type="Ensembl" id="ENSEAST00005029695.2">
    <property type="protein sequence ID" value="ENSEASP00005027347.2"/>
    <property type="gene ID" value="ENSEASG00005018265.2"/>
</dbReference>
<dbReference type="InterPro" id="IPR046373">
    <property type="entry name" value="Acyl-CoA_Oxase/DH_mid-dom_sf"/>
</dbReference>
<dbReference type="FunFam" id="2.40.110.10:FF:000006">
    <property type="entry name" value="very long-chain specific acyl-CoA dehydrogenase, mitochondrial"/>
    <property type="match status" value="1"/>
</dbReference>
<evidence type="ECO:0000256" key="15">
    <source>
        <dbReference type="ARBA" id="ARBA00023128"/>
    </source>
</evidence>
<keyword evidence="12" id="KW-0007">Acetylation</keyword>
<evidence type="ECO:0000259" key="32">
    <source>
        <dbReference type="Pfam" id="PF21343"/>
    </source>
</evidence>
<keyword evidence="13" id="KW-0560">Oxidoreductase</keyword>
<evidence type="ECO:0000256" key="23">
    <source>
        <dbReference type="ARBA" id="ARBA00048086"/>
    </source>
</evidence>
<name>A0A8C4MQK4_EQUAS</name>
<evidence type="ECO:0000313" key="34">
    <source>
        <dbReference type="Proteomes" id="UP000694387"/>
    </source>
</evidence>
<dbReference type="Gene3D" id="1.20.140.10">
    <property type="entry name" value="Butyryl-CoA Dehydrogenase, subunit A, domain 3"/>
    <property type="match status" value="3"/>
</dbReference>
<dbReference type="InterPro" id="IPR049448">
    <property type="entry name" value="ACAD9/ACADV-like_C"/>
</dbReference>
<evidence type="ECO:0000256" key="10">
    <source>
        <dbReference type="ARBA" id="ARBA00022832"/>
    </source>
</evidence>
<comment type="catalytic activity">
    <reaction evidence="24">
        <text>tetradecanoyl-CoA + oxidized [electron-transfer flavoprotein] + H(+) = (2E)-tetradecenoyl-CoA + reduced [electron-transfer flavoprotein]</text>
        <dbReference type="Rhea" id="RHEA:47316"/>
        <dbReference type="Rhea" id="RHEA-COMP:10685"/>
        <dbReference type="Rhea" id="RHEA-COMP:10686"/>
        <dbReference type="ChEBI" id="CHEBI:15378"/>
        <dbReference type="ChEBI" id="CHEBI:57385"/>
        <dbReference type="ChEBI" id="CHEBI:57692"/>
        <dbReference type="ChEBI" id="CHEBI:58307"/>
        <dbReference type="ChEBI" id="CHEBI:61405"/>
    </reaction>
    <physiologicalReaction direction="left-to-right" evidence="24">
        <dbReference type="Rhea" id="RHEA:47317"/>
    </physiologicalReaction>
</comment>
<evidence type="ECO:0000259" key="30">
    <source>
        <dbReference type="Pfam" id="PF02770"/>
    </source>
</evidence>
<feature type="domain" description="Acyl-CoA oxidase/dehydrogenase middle" evidence="30">
    <location>
        <begin position="213"/>
        <end position="315"/>
    </location>
</feature>
<keyword evidence="9" id="KW-0274">FAD</keyword>
<dbReference type="Pfam" id="PF00441">
    <property type="entry name" value="Acyl-CoA_dh_1"/>
    <property type="match status" value="1"/>
</dbReference>
<reference evidence="33" key="2">
    <citation type="submission" date="2025-08" db="UniProtKB">
        <authorList>
            <consortium name="Ensembl"/>
        </authorList>
    </citation>
    <scope>IDENTIFICATION</scope>
</reference>
<keyword evidence="7" id="KW-0999">Mitochondrion inner membrane</keyword>
<evidence type="ECO:0000256" key="5">
    <source>
        <dbReference type="ARBA" id="ARBA00022553"/>
    </source>
</evidence>
<reference evidence="33 34" key="1">
    <citation type="journal article" date="2020" name="Nat. Commun.">
        <title>Donkey genomes provide new insights into domestication and selection for coat color.</title>
        <authorList>
            <person name="Wang"/>
            <person name="C."/>
            <person name="Li"/>
            <person name="H."/>
            <person name="Guo"/>
            <person name="Y."/>
            <person name="Huang"/>
            <person name="J."/>
            <person name="Sun"/>
            <person name="Y."/>
            <person name="Min"/>
            <person name="J."/>
            <person name="Wang"/>
            <person name="J."/>
            <person name="Fang"/>
            <person name="X."/>
            <person name="Zhao"/>
            <person name="Z."/>
            <person name="Wang"/>
            <person name="S."/>
            <person name="Zhang"/>
            <person name="Y."/>
            <person name="Liu"/>
            <person name="Q."/>
            <person name="Jiang"/>
            <person name="Q."/>
            <person name="Wang"/>
            <person name="X."/>
            <person name="Guo"/>
            <person name="Y."/>
            <person name="Yang"/>
            <person name="C."/>
            <person name="Wang"/>
            <person name="Y."/>
            <person name="Tian"/>
            <person name="F."/>
            <person name="Zhuang"/>
            <person name="G."/>
            <person name="Fan"/>
            <person name="Y."/>
            <person name="Gao"/>
            <person name="Q."/>
            <person name="Li"/>
            <person name="Y."/>
            <person name="Ju"/>
            <person name="Z."/>
            <person name="Li"/>
            <person name="J."/>
            <person name="Li"/>
            <person name="R."/>
            <person name="Hou"/>
            <person name="M."/>
            <person name="Yang"/>
            <person name="G."/>
            <person name="Liu"/>
            <person name="G."/>
            <person name="Liu"/>
            <person name="W."/>
            <person name="Guo"/>
            <person name="J."/>
            <person name="Pan"/>
            <person name="S."/>
            <person name="Fan"/>
            <person name="G."/>
            <person name="Zhang"/>
            <person name="W."/>
            <person name="Zhang"/>
            <person name="R."/>
            <person name="Yu"/>
            <person name="J."/>
            <person name="Zhang"/>
            <person name="X."/>
            <person name="Yin"/>
            <person name="Q."/>
            <person name="Ji"/>
            <person name="C."/>
            <person name="Jin"/>
            <person name="Y."/>
            <person name="Yue"/>
            <person name="G."/>
            <person name="Liu"/>
            <person name="M."/>
            <person name="Xu"/>
            <person name="J."/>
            <person name="Liu"/>
            <person name="S."/>
            <person name="Jordana"/>
            <person name="J."/>
            <person name="Noce"/>
            <person name="A."/>
            <person name="Amills"/>
            <person name="M."/>
            <person name="Wu"/>
            <person name="D.D."/>
            <person name="Li"/>
            <person name="S."/>
            <person name="Zhou"/>
            <person name="X. and Zhong"/>
            <person name="J."/>
        </authorList>
    </citation>
    <scope>NUCLEOTIDE SEQUENCE [LARGE SCALE GENOMIC DNA]</scope>
</reference>
<comment type="catalytic activity">
    <reaction evidence="23">
        <text>tetracosanoyl-CoA + oxidized [electron-transfer flavoprotein] + H(+) = (2E)-tetracosenoyl-CoA + reduced [electron-transfer flavoprotein]</text>
        <dbReference type="Rhea" id="RHEA:47232"/>
        <dbReference type="Rhea" id="RHEA-COMP:10685"/>
        <dbReference type="Rhea" id="RHEA-COMP:10686"/>
        <dbReference type="ChEBI" id="CHEBI:15378"/>
        <dbReference type="ChEBI" id="CHEBI:57692"/>
        <dbReference type="ChEBI" id="CHEBI:58307"/>
        <dbReference type="ChEBI" id="CHEBI:65052"/>
        <dbReference type="ChEBI" id="CHEBI:74693"/>
    </reaction>
    <physiologicalReaction direction="left-to-right" evidence="23">
        <dbReference type="Rhea" id="RHEA:47233"/>
    </physiologicalReaction>
</comment>
<feature type="compositionally biased region" description="Low complexity" evidence="28">
    <location>
        <begin position="388"/>
        <end position="402"/>
    </location>
</feature>
<keyword evidence="8" id="KW-0702">S-nitrosylation</keyword>
<gene>
    <name evidence="33" type="primary">ACADVL</name>
</gene>
<dbReference type="InterPro" id="IPR006091">
    <property type="entry name" value="Acyl-CoA_Oxase/DH_mid-dom"/>
</dbReference>
<evidence type="ECO:0000256" key="17">
    <source>
        <dbReference type="ARBA" id="ARBA00039034"/>
    </source>
</evidence>
<comment type="catalytic activity">
    <reaction evidence="22">
        <text>oxidized [electron-transfer flavoprotein] + hexadecanoyl-CoA + H(+) = (2E)-hexadecenoyl-CoA + reduced [electron-transfer flavoprotein]</text>
        <dbReference type="Rhea" id="RHEA:43448"/>
        <dbReference type="Rhea" id="RHEA-COMP:10685"/>
        <dbReference type="Rhea" id="RHEA-COMP:10686"/>
        <dbReference type="ChEBI" id="CHEBI:15378"/>
        <dbReference type="ChEBI" id="CHEBI:57379"/>
        <dbReference type="ChEBI" id="CHEBI:57692"/>
        <dbReference type="ChEBI" id="CHEBI:58307"/>
        <dbReference type="ChEBI" id="CHEBI:61526"/>
    </reaction>
    <physiologicalReaction direction="left-to-right" evidence="22">
        <dbReference type="Rhea" id="RHEA:43449"/>
    </physiologicalReaction>
</comment>
<accession>A0A8C4MQK4</accession>
<dbReference type="FunFam" id="1.20.140.10:FF:000017">
    <property type="entry name" value="very long-chain specific acyl-CoA dehydrogenase, mitochondrial"/>
    <property type="match status" value="1"/>
</dbReference>
<dbReference type="InterPro" id="IPR037069">
    <property type="entry name" value="AcylCoA_DH/ox_N_sf"/>
</dbReference>
<sequence length="714" mass="76525">MQAARMATSVGRQLLRLGGGSSRPSALLGQPRPGPAQRPYASGATQAVLDKSDSVSSETSTSGKQAKAKSKSFAAGMFKGQLTTDQVFPYPSVLNEEQNQFLKELVGPVSRFFEEVNDPAKNDMLKQVEETTMQGLKDLGAFGLQVPSELGGVGLCNTQYARLVEIVGMHDLGVGITLGAHQSIGFKGILLFGTKAQKEKYLPKLASGETIAAFCLTEPSSGSDAASIRSSAVPSPCGKYYTLNGSKIWISNGGLADIFTVFAKTPVTDAATGAVKEKITAFVVEKSFGGVTHGPPEEKMGIKASNTAEVYFDGVRVPSDNVLGEVGGGFKVAMHILNNGRFGMAAALAGTMKGIIAKAVSTLPESLASLNLNPTVPLSRYPSSLAGTPSMRDPSSTSSSRPDSLHFPPAWTELLAVAIVPPSKPSPTPSWGEETREPQWDTRVLFQVDHAANRTQFGEKIHNFGIIQEKLARMAMLQYVTEEAAWQVTDECIQIMGGMGFMKEAGVERVLRDLRIFRIFEGTNDILRLFVALQGCMDKGKELSKLGSALKNPFGNAGLLLGEAGKQLKRRAGMGSGLSLSGIVHPDLSRSGELAVQALEQFATVVEAKLIKHKKEIVNEQFLLQRLADSAIDLYAMVVVLSRASRSLSEGHPTAQHEKMLCDSWCIEAAARIRETMAALQSDPQQQELFRNFKSISKALVERGGVVTSNPLGF</sequence>
<reference evidence="33" key="3">
    <citation type="submission" date="2025-09" db="UniProtKB">
        <authorList>
            <consortium name="Ensembl"/>
        </authorList>
    </citation>
    <scope>IDENTIFICATION</scope>
</reference>
<proteinExistence type="inferred from homology"/>
<organism evidence="33 34">
    <name type="scientific">Equus asinus</name>
    <name type="common">Donkey</name>
    <name type="synonym">Equus africanus asinus</name>
    <dbReference type="NCBI Taxonomy" id="9793"/>
    <lineage>
        <taxon>Eukaryota</taxon>
        <taxon>Metazoa</taxon>
        <taxon>Chordata</taxon>
        <taxon>Craniata</taxon>
        <taxon>Vertebrata</taxon>
        <taxon>Euteleostomi</taxon>
        <taxon>Mammalia</taxon>
        <taxon>Eutheria</taxon>
        <taxon>Laurasiatheria</taxon>
        <taxon>Perissodactyla</taxon>
        <taxon>Equidae</taxon>
        <taxon>Equus</taxon>
    </lineage>
</organism>
<evidence type="ECO:0000256" key="25">
    <source>
        <dbReference type="ARBA" id="ARBA00049050"/>
    </source>
</evidence>
<evidence type="ECO:0000256" key="21">
    <source>
        <dbReference type="ARBA" id="ARBA00047893"/>
    </source>
</evidence>
<keyword evidence="34" id="KW-1185">Reference proteome</keyword>
<protein>
    <recommendedName>
        <fullName evidence="18">Very long-chain specific acyl-CoA dehydrogenase, mitochondrial</fullName>
        <ecNumber evidence="17">1.3.8.9</ecNumber>
    </recommendedName>
</protein>
<dbReference type="GO" id="GO:0006631">
    <property type="term" value="P:fatty acid metabolic process"/>
    <property type="evidence" value="ECO:0007669"/>
    <property type="project" value="UniProtKB-KW"/>
</dbReference>
<feature type="domain" description="ACAD9/ACADV-like C-terminal" evidence="32">
    <location>
        <begin position="586"/>
        <end position="706"/>
    </location>
</feature>
<evidence type="ECO:0000256" key="4">
    <source>
        <dbReference type="ARBA" id="ARBA00009347"/>
    </source>
</evidence>
<comment type="cofactor">
    <cofactor evidence="1">
        <name>FAD</name>
        <dbReference type="ChEBI" id="CHEBI:57692"/>
    </cofactor>
</comment>
<evidence type="ECO:0000256" key="13">
    <source>
        <dbReference type="ARBA" id="ARBA00023002"/>
    </source>
</evidence>
<evidence type="ECO:0000256" key="16">
    <source>
        <dbReference type="ARBA" id="ARBA00023136"/>
    </source>
</evidence>